<dbReference type="InterPro" id="IPR058746">
    <property type="entry name" value="Znf_RING-type_Topors"/>
</dbReference>
<feature type="region of interest" description="Disordered" evidence="10">
    <location>
        <begin position="86"/>
        <end position="105"/>
    </location>
</feature>
<feature type="domain" description="RING-type" evidence="11">
    <location>
        <begin position="24"/>
        <end position="63"/>
    </location>
</feature>
<dbReference type="GO" id="GO:0000209">
    <property type="term" value="P:protein polyubiquitination"/>
    <property type="evidence" value="ECO:0007669"/>
    <property type="project" value="TreeGrafter"/>
</dbReference>
<dbReference type="InterPro" id="IPR001841">
    <property type="entry name" value="Znf_RING"/>
</dbReference>
<dbReference type="CDD" id="cd16574">
    <property type="entry name" value="RING-HC_Topors"/>
    <property type="match status" value="1"/>
</dbReference>
<dbReference type="Pfam" id="PF13639">
    <property type="entry name" value="zf-RING_2"/>
    <property type="match status" value="1"/>
</dbReference>
<dbReference type="GO" id="GO:0008270">
    <property type="term" value="F:zinc ion binding"/>
    <property type="evidence" value="ECO:0007669"/>
    <property type="project" value="UniProtKB-KW"/>
</dbReference>
<keyword evidence="7" id="KW-0805">Transcription regulation</keyword>
<gene>
    <name evidence="12" type="ORF">DM01DRAFT_1336353</name>
</gene>
<feature type="region of interest" description="Disordered" evidence="10">
    <location>
        <begin position="258"/>
        <end position="338"/>
    </location>
</feature>
<dbReference type="PROSITE" id="PS00518">
    <property type="entry name" value="ZF_RING_1"/>
    <property type="match status" value="1"/>
</dbReference>
<dbReference type="InterPro" id="IPR013083">
    <property type="entry name" value="Znf_RING/FYVE/PHD"/>
</dbReference>
<dbReference type="PROSITE" id="PS50089">
    <property type="entry name" value="ZF_RING_2"/>
    <property type="match status" value="1"/>
</dbReference>
<dbReference type="Gene3D" id="3.30.40.10">
    <property type="entry name" value="Zinc/RING finger domain, C3HC4 (zinc finger)"/>
    <property type="match status" value="1"/>
</dbReference>
<keyword evidence="5 9" id="KW-0863">Zinc-finger</keyword>
<dbReference type="Proteomes" id="UP000242146">
    <property type="component" value="Unassembled WGS sequence"/>
</dbReference>
<evidence type="ECO:0000256" key="2">
    <source>
        <dbReference type="ARBA" id="ARBA00012483"/>
    </source>
</evidence>
<dbReference type="EMBL" id="MCGT01000016">
    <property type="protein sequence ID" value="ORX53161.1"/>
    <property type="molecule type" value="Genomic_DNA"/>
</dbReference>
<keyword evidence="3" id="KW-0808">Transferase</keyword>
<evidence type="ECO:0000256" key="5">
    <source>
        <dbReference type="ARBA" id="ARBA00022771"/>
    </source>
</evidence>
<dbReference type="SMART" id="SM00184">
    <property type="entry name" value="RING"/>
    <property type="match status" value="1"/>
</dbReference>
<evidence type="ECO:0000256" key="6">
    <source>
        <dbReference type="ARBA" id="ARBA00022833"/>
    </source>
</evidence>
<keyword evidence="8" id="KW-0804">Transcription</keyword>
<proteinExistence type="predicted"/>
<dbReference type="GO" id="GO:0061630">
    <property type="term" value="F:ubiquitin protein ligase activity"/>
    <property type="evidence" value="ECO:0007669"/>
    <property type="project" value="UniProtKB-EC"/>
</dbReference>
<reference evidence="12 13" key="1">
    <citation type="submission" date="2016-07" db="EMBL/GenBank/DDBJ databases">
        <title>Pervasive Adenine N6-methylation of Active Genes in Fungi.</title>
        <authorList>
            <consortium name="DOE Joint Genome Institute"/>
            <person name="Mondo S.J."/>
            <person name="Dannebaum R.O."/>
            <person name="Kuo R.C."/>
            <person name="Labutti K."/>
            <person name="Haridas S."/>
            <person name="Kuo A."/>
            <person name="Salamov A."/>
            <person name="Ahrendt S.R."/>
            <person name="Lipzen A."/>
            <person name="Sullivan W."/>
            <person name="Andreopoulos W.B."/>
            <person name="Clum A."/>
            <person name="Lindquist E."/>
            <person name="Daum C."/>
            <person name="Ramamoorthy G.K."/>
            <person name="Gryganskyi A."/>
            <person name="Culley D."/>
            <person name="Magnuson J.K."/>
            <person name="James T.Y."/>
            <person name="O'Malley M.A."/>
            <person name="Stajich J.E."/>
            <person name="Spatafora J.W."/>
            <person name="Visel A."/>
            <person name="Grigoriev I.V."/>
        </authorList>
    </citation>
    <scope>NUCLEOTIDE SEQUENCE [LARGE SCALE GENOMIC DNA]</scope>
    <source>
        <strain evidence="12 13">NRRL 3301</strain>
    </source>
</reference>
<feature type="compositionally biased region" description="Gly residues" evidence="10">
    <location>
        <begin position="273"/>
        <end position="283"/>
    </location>
</feature>
<dbReference type="STRING" id="101127.A0A1X2GGA3"/>
<evidence type="ECO:0000256" key="4">
    <source>
        <dbReference type="ARBA" id="ARBA00022723"/>
    </source>
</evidence>
<feature type="compositionally biased region" description="Low complexity" evidence="10">
    <location>
        <begin position="262"/>
        <end position="272"/>
    </location>
</feature>
<feature type="compositionally biased region" description="Polar residues" evidence="10">
    <location>
        <begin position="90"/>
        <end position="105"/>
    </location>
</feature>
<evidence type="ECO:0000259" key="11">
    <source>
        <dbReference type="PROSITE" id="PS50089"/>
    </source>
</evidence>
<evidence type="ECO:0000313" key="12">
    <source>
        <dbReference type="EMBL" id="ORX53161.1"/>
    </source>
</evidence>
<dbReference type="GO" id="GO:0006513">
    <property type="term" value="P:protein monoubiquitination"/>
    <property type="evidence" value="ECO:0007669"/>
    <property type="project" value="TreeGrafter"/>
</dbReference>
<evidence type="ECO:0000256" key="8">
    <source>
        <dbReference type="ARBA" id="ARBA00023163"/>
    </source>
</evidence>
<comment type="caution">
    <text evidence="12">The sequence shown here is derived from an EMBL/GenBank/DDBJ whole genome shotgun (WGS) entry which is preliminary data.</text>
</comment>
<evidence type="ECO:0000313" key="13">
    <source>
        <dbReference type="Proteomes" id="UP000242146"/>
    </source>
</evidence>
<accession>A0A1X2GGA3</accession>
<dbReference type="PANTHER" id="PTHR46077:SF1">
    <property type="entry name" value="TOP1 BINDING ARGININE_SERINE RICH PROTEIN, E3 UBIQUITIN LIGASE"/>
    <property type="match status" value="1"/>
</dbReference>
<comment type="catalytic activity">
    <reaction evidence="1">
        <text>S-ubiquitinyl-[E2 ubiquitin-conjugating enzyme]-L-cysteine + [acceptor protein]-L-lysine = [E2 ubiquitin-conjugating enzyme]-L-cysteine + N(6)-ubiquitinyl-[acceptor protein]-L-lysine.</text>
        <dbReference type="EC" id="2.3.2.27"/>
    </reaction>
</comment>
<name>A0A1X2GGA3_9FUNG</name>
<protein>
    <recommendedName>
        <fullName evidence="2">RING-type E3 ubiquitin transferase</fullName>
        <ecNumber evidence="2">2.3.2.27</ecNumber>
    </recommendedName>
</protein>
<organism evidence="12 13">
    <name type="scientific">Hesseltinella vesiculosa</name>
    <dbReference type="NCBI Taxonomy" id="101127"/>
    <lineage>
        <taxon>Eukaryota</taxon>
        <taxon>Fungi</taxon>
        <taxon>Fungi incertae sedis</taxon>
        <taxon>Mucoromycota</taxon>
        <taxon>Mucoromycotina</taxon>
        <taxon>Mucoromycetes</taxon>
        <taxon>Mucorales</taxon>
        <taxon>Cunninghamellaceae</taxon>
        <taxon>Hesseltinella</taxon>
    </lineage>
</organism>
<dbReference type="PANTHER" id="PTHR46077">
    <property type="entry name" value="E3 UBIQUITIN-PROTEIN LIGASE TOPORS"/>
    <property type="match status" value="1"/>
</dbReference>
<evidence type="ECO:0000256" key="1">
    <source>
        <dbReference type="ARBA" id="ARBA00000900"/>
    </source>
</evidence>
<dbReference type="InterPro" id="IPR017907">
    <property type="entry name" value="Znf_RING_CS"/>
</dbReference>
<dbReference type="SUPFAM" id="SSF57850">
    <property type="entry name" value="RING/U-box"/>
    <property type="match status" value="1"/>
</dbReference>
<sequence length="338" mass="38684">MKRKRFPFAAAGSSKDNSHQRSMCTICLQQFDNETFVRQCFHSFCFLCIRQWINITPTCPLCKNPAEALIYNVNEKTQNYQEYKVDPNATKHNPSRSQPVQTRQSLQHWQLRRRHMYQNLFPYLFCPPPQAPMQSLTVIEPHHIPKLIPFIQNELKAILGDAMDPFIETHIQHVLLIPYESRQRGSQNAPKTMYDPALLQELAEWLQENLAVSKRWMDELLAFLKSGLSYQTYVQRVQYDESQAPLLENPRDVITIADDSSDVSSDGSDGSDGTYGGSDGTYGGSDDDNYGSSNGDSEINHYNYIEIHDSSSSSSSSSLEDASDIEGTYYLDRNRDRR</sequence>
<evidence type="ECO:0000256" key="7">
    <source>
        <dbReference type="ARBA" id="ARBA00023015"/>
    </source>
</evidence>
<evidence type="ECO:0000256" key="10">
    <source>
        <dbReference type="SAM" id="MobiDB-lite"/>
    </source>
</evidence>
<keyword evidence="6" id="KW-0862">Zinc</keyword>
<dbReference type="EC" id="2.3.2.27" evidence="2"/>
<evidence type="ECO:0000256" key="3">
    <source>
        <dbReference type="ARBA" id="ARBA00022679"/>
    </source>
</evidence>
<evidence type="ECO:0000256" key="9">
    <source>
        <dbReference type="PROSITE-ProRule" id="PRU00175"/>
    </source>
</evidence>
<keyword evidence="13" id="KW-1185">Reference proteome</keyword>
<dbReference type="OrthoDB" id="21204at2759"/>
<keyword evidence="4" id="KW-0479">Metal-binding</keyword>
<dbReference type="AlphaFoldDB" id="A0A1X2GGA3"/>